<dbReference type="GO" id="GO:0016020">
    <property type="term" value="C:membrane"/>
    <property type="evidence" value="ECO:0007669"/>
    <property type="project" value="InterPro"/>
</dbReference>
<dbReference type="InterPro" id="IPR000185">
    <property type="entry name" value="SecA"/>
</dbReference>
<dbReference type="GO" id="GO:0017038">
    <property type="term" value="P:protein import"/>
    <property type="evidence" value="ECO:0007669"/>
    <property type="project" value="InterPro"/>
</dbReference>
<protein>
    <recommendedName>
        <fullName evidence="1">SecA DEAD-like N-terminal domain-containing protein</fullName>
    </recommendedName>
</protein>
<dbReference type="InterPro" id="IPR027417">
    <property type="entry name" value="P-loop_NTPase"/>
</dbReference>
<feature type="domain" description="SecA DEAD-like N-terminal" evidence="1">
    <location>
        <begin position="1024"/>
        <end position="1099"/>
    </location>
</feature>
<dbReference type="GO" id="GO:0006886">
    <property type="term" value="P:intracellular protein transport"/>
    <property type="evidence" value="ECO:0007669"/>
    <property type="project" value="InterPro"/>
</dbReference>
<proteinExistence type="predicted"/>
<dbReference type="InterPro" id="IPR011115">
    <property type="entry name" value="SecA_DEAD"/>
</dbReference>
<evidence type="ECO:0000313" key="3">
    <source>
        <dbReference type="Proteomes" id="UP001162131"/>
    </source>
</evidence>
<dbReference type="SUPFAM" id="SSF53300">
    <property type="entry name" value="vWA-like"/>
    <property type="match status" value="1"/>
</dbReference>
<dbReference type="SUPFAM" id="SSF52540">
    <property type="entry name" value="P-loop containing nucleoside triphosphate hydrolases"/>
    <property type="match status" value="2"/>
</dbReference>
<dbReference type="GO" id="GO:0006605">
    <property type="term" value="P:protein targeting"/>
    <property type="evidence" value="ECO:0007669"/>
    <property type="project" value="InterPro"/>
</dbReference>
<gene>
    <name evidence="2" type="ORF">BSTOLATCC_MIC14712</name>
</gene>
<evidence type="ECO:0000259" key="1">
    <source>
        <dbReference type="Pfam" id="PF07517"/>
    </source>
</evidence>
<dbReference type="Gene3D" id="3.40.50.300">
    <property type="entry name" value="P-loop containing nucleotide triphosphate hydrolases"/>
    <property type="match status" value="2"/>
</dbReference>
<dbReference type="EMBL" id="CAJZBQ010000014">
    <property type="protein sequence ID" value="CAG9315970.1"/>
    <property type="molecule type" value="Genomic_DNA"/>
</dbReference>
<reference evidence="2" key="1">
    <citation type="submission" date="2021-09" db="EMBL/GenBank/DDBJ databases">
        <authorList>
            <consortium name="AG Swart"/>
            <person name="Singh M."/>
            <person name="Singh A."/>
            <person name="Seah K."/>
            <person name="Emmerich C."/>
        </authorList>
    </citation>
    <scope>NUCLEOTIDE SEQUENCE</scope>
    <source>
        <strain evidence="2">ATCC30299</strain>
    </source>
</reference>
<accession>A0AAU9IW96</accession>
<dbReference type="GO" id="GO:0005524">
    <property type="term" value="F:ATP binding"/>
    <property type="evidence" value="ECO:0007669"/>
    <property type="project" value="InterPro"/>
</dbReference>
<keyword evidence="3" id="KW-1185">Reference proteome</keyword>
<dbReference type="Pfam" id="PF07517">
    <property type="entry name" value="SecA_DEAD"/>
    <property type="match status" value="1"/>
</dbReference>
<dbReference type="Proteomes" id="UP001162131">
    <property type="component" value="Unassembled WGS sequence"/>
</dbReference>
<name>A0AAU9IW96_9CILI</name>
<organism evidence="2 3">
    <name type="scientific">Blepharisma stoltei</name>
    <dbReference type="NCBI Taxonomy" id="1481888"/>
    <lineage>
        <taxon>Eukaryota</taxon>
        <taxon>Sar</taxon>
        <taxon>Alveolata</taxon>
        <taxon>Ciliophora</taxon>
        <taxon>Postciliodesmatophora</taxon>
        <taxon>Heterotrichea</taxon>
        <taxon>Heterotrichida</taxon>
        <taxon>Blepharismidae</taxon>
        <taxon>Blepharisma</taxon>
    </lineage>
</organism>
<comment type="caution">
    <text evidence="2">The sequence shown here is derived from an EMBL/GenBank/DDBJ whole genome shotgun (WGS) entry which is preliminary data.</text>
</comment>
<dbReference type="PANTHER" id="PTHR30612">
    <property type="entry name" value="SECA INNER MEMBRANE COMPONENT OF SEC PROTEIN SECRETION SYSTEM"/>
    <property type="match status" value="1"/>
</dbReference>
<dbReference type="PANTHER" id="PTHR30612:SF0">
    <property type="entry name" value="CHLOROPLAST PROTEIN-TRANSPORTING ATPASE"/>
    <property type="match status" value="1"/>
</dbReference>
<sequence length="1809" mass="210889">MECRAIPELSEILEPFSSNIFSILSQFYNKNLFSSKKCFDIITKNISDYRPWDITLIKKNSYQFSLSFKEILLLNTKSQSFFKFLKYQPHFDHFTNELNNLCAIFNEKLRICVDKNELKKMSLLLAIVNDFAKVNDNFVTISIDYGKIQNSKQDQTCQNIIESIESYNFERAIQLIRMLDEGAYNQNIDIIKEKVYCQIENLLKDLKESALNINNSKLDHAQISAMCSNFQKLAPLKNNFYSFFDREVVQLFSEQEENIRKIFMDKIMEFLYAIESAITSHKYYEAEVKMKNIQDLKSDIPKIFGWGIQDHLSKVQKKLDDMPRSIVNLMRSCKINDFKDCNPRLILQEFENASNDFPKYKDSPNQVKNIIHEKFDSIRRTIFTKSFWEKKSIINDLSSILELLPSDFKNLANILIDDIKKNYKEQKKYTMEKINILAKEQNITELCAMYLKSVNKPQLTNNNYWQRTDYSQQINLSWEANYIEKCLRDILINLKEQICLAIDKGEWDKAFKNAWVLEYKGKLNDIISDSDWILSEIEQSLKKIMENAYNSLLNIDHKDESTECIEALKCHTIFMDFKIKFEKEKGVSNIFNFNNTIESMLVGISDFYANLNKSYLEFKPPKNAHSCNKILNKLKEWDEFFRIFKEYLSQYQAHHFYIDYERIKKLPRYFGLVEDLSEALCQLGNYFANLKIENDEIKHQKLLEDCANEIQDRLDQIKNFEDLKNHLNPHVVNFEKIESGAIDSISREMNKIVEDASHLINKDEIWEEEFTKIRIYYNCLVMFEKNLKIKGFDWKKPLRGIEAKIFNKTVELREKAENGAKVTEIVDSMIKMKNISNNFPLLKEGLDRIMDEFLETFRKKNKAKPVAIFEKLEKHPTGLGLYIISEHKFFEGVMQRIWLNKTQRHGIAYALDKIKSTNLNKRELEDKHRDYTEHFSELHRIYWSIAGDKGADDAISQILSQIEIVSKNHAITSSNPDISLFKEFIPELLAYIAMLWVLLNIKKYNQNINDQDEEITIVTPHAIQILSIFRMIGIGYQGNTNNKNNLVQILTGEGKSITLAFLCSILALLGFSVNCACYSEHLSNRDFQDFQPLYTALNICAYIKYGTFNKLCEDEINSKGDIRAIVLDFIKFGRCPGSYSGAVERPKILLIDEVDVFFTKTFYGNIYRPLAKLKHDTIKKLTDYVWKIRKTPQLMEIWNAPEYRLCSQQFPGFEFIIEEAVKDMINHVRQFESHNYIVQHDKICYKENDGVSSNIVYGYNTLFAYYFEKEKGNISQESLEENIFIGIRCGMFSFAEIPHKFNYIMGVTGTLETLGDYEKNIIENKYNIKLNTYMPSVFGESNRRFRKNKDIYVENKDDYSMKIMSEINSKIEGIKAGCKRAVLVFFEDEKKLMDFYNISDLKHTDYEIQLMTESLSVNDRVFMIKKATVPNTVSLLTRAYGRGTDFKCQNHEIETNGGVHVIQVFFSENISEEAQMMGRSARQGQDGSFSMVLLDSELEKFLVSKNDIENMKNNGTVYDGLNEKRNKYNQIKNNNESDHVKESKALHDSSVEFQSFLQHNNISRAKAFLDELNKGLSIDIGTSKTIVLIDATGSMSHLMQSAKNTVKAMFSRVCAVLSKKNINQDCFQLQYCVYRNWCQSEDDVLQFSPWTNKSEVLEKFMENVTAWGGEWEDEAVEVGLWHVNKVSQNDTISQVILIGDAPPNTSEEFRIIRGRRSWSKYSSVEYYERELTKIISKEIPVNAFYVKNSPKTIFEQISRLTKGQSGFLDINSSSGAERLTDLVSKEVLRKSAGEGAVKLYDEMYPRSYT</sequence>
<evidence type="ECO:0000313" key="2">
    <source>
        <dbReference type="EMBL" id="CAG9315970.1"/>
    </source>
</evidence>
<dbReference type="InterPro" id="IPR036465">
    <property type="entry name" value="vWFA_dom_sf"/>
</dbReference>